<dbReference type="OrthoDB" id="9804543at2"/>
<gene>
    <name evidence="6" type="ORF">SAMN05421733_1183</name>
</gene>
<accession>A0A1G6KGY6</accession>
<dbReference type="Pfam" id="PF12833">
    <property type="entry name" value="HTH_18"/>
    <property type="match status" value="1"/>
</dbReference>
<keyword evidence="2" id="KW-0805">Transcription regulation</keyword>
<dbReference type="EMBL" id="FMYL01000018">
    <property type="protein sequence ID" value="SDC29835.1"/>
    <property type="molecule type" value="Genomic_DNA"/>
</dbReference>
<evidence type="ECO:0000256" key="1">
    <source>
        <dbReference type="ARBA" id="ARBA00022491"/>
    </source>
</evidence>
<dbReference type="InterPro" id="IPR009057">
    <property type="entry name" value="Homeodomain-like_sf"/>
</dbReference>
<dbReference type="Proteomes" id="UP000242501">
    <property type="component" value="Unassembled WGS sequence"/>
</dbReference>
<dbReference type="CDD" id="cd06124">
    <property type="entry name" value="cupin_NimR-like_N"/>
    <property type="match status" value="1"/>
</dbReference>
<reference evidence="7" key="1">
    <citation type="submission" date="2016-09" db="EMBL/GenBank/DDBJ databases">
        <authorList>
            <person name="Varghese N."/>
            <person name="Submissions S."/>
        </authorList>
    </citation>
    <scope>NUCLEOTIDE SEQUENCE [LARGE SCALE GENOMIC DNA]</scope>
    <source>
        <strain evidence="7">ANC 4422</strain>
    </source>
</reference>
<dbReference type="GO" id="GO:0003700">
    <property type="term" value="F:DNA-binding transcription factor activity"/>
    <property type="evidence" value="ECO:0007669"/>
    <property type="project" value="InterPro"/>
</dbReference>
<dbReference type="InterPro" id="IPR011051">
    <property type="entry name" value="RmlC_Cupin_sf"/>
</dbReference>
<dbReference type="PRINTS" id="PR00032">
    <property type="entry name" value="HTHARAC"/>
</dbReference>
<dbReference type="SUPFAM" id="SSF51182">
    <property type="entry name" value="RmlC-like cupins"/>
    <property type="match status" value="1"/>
</dbReference>
<dbReference type="RefSeq" id="WP_092750156.1">
    <property type="nucleotide sequence ID" value="NZ_FMYL01000018.1"/>
</dbReference>
<evidence type="ECO:0000256" key="2">
    <source>
        <dbReference type="ARBA" id="ARBA00023015"/>
    </source>
</evidence>
<keyword evidence="3 6" id="KW-0238">DNA-binding</keyword>
<evidence type="ECO:0000313" key="7">
    <source>
        <dbReference type="Proteomes" id="UP000242501"/>
    </source>
</evidence>
<feature type="domain" description="HTH araC/xylS-type" evidence="5">
    <location>
        <begin position="160"/>
        <end position="256"/>
    </location>
</feature>
<dbReference type="PANTHER" id="PTHR11019">
    <property type="entry name" value="HTH-TYPE TRANSCRIPTIONAL REGULATOR NIMR"/>
    <property type="match status" value="1"/>
</dbReference>
<protein>
    <submittedName>
        <fullName evidence="6">AraC-type DNA-binding protein</fullName>
    </submittedName>
</protein>
<evidence type="ECO:0000259" key="5">
    <source>
        <dbReference type="PROSITE" id="PS01124"/>
    </source>
</evidence>
<dbReference type="GO" id="GO:0043565">
    <property type="term" value="F:sequence-specific DNA binding"/>
    <property type="evidence" value="ECO:0007669"/>
    <property type="project" value="InterPro"/>
</dbReference>
<name>A0A1G6KGY6_9GAMM</name>
<dbReference type="PANTHER" id="PTHR11019:SF159">
    <property type="entry name" value="TRANSCRIPTIONAL REGULATOR-RELATED"/>
    <property type="match status" value="1"/>
</dbReference>
<dbReference type="SMART" id="SM00342">
    <property type="entry name" value="HTH_ARAC"/>
    <property type="match status" value="1"/>
</dbReference>
<keyword evidence="1" id="KW-0678">Repressor</keyword>
<keyword evidence="4" id="KW-0804">Transcription</keyword>
<dbReference type="InterPro" id="IPR020449">
    <property type="entry name" value="Tscrpt_reg_AraC-type_HTH"/>
</dbReference>
<evidence type="ECO:0000313" key="6">
    <source>
        <dbReference type="EMBL" id="SDC29835.1"/>
    </source>
</evidence>
<dbReference type="InterPro" id="IPR018060">
    <property type="entry name" value="HTH_AraC"/>
</dbReference>
<dbReference type="PROSITE" id="PS00041">
    <property type="entry name" value="HTH_ARAC_FAMILY_1"/>
    <property type="match status" value="1"/>
</dbReference>
<dbReference type="STRING" id="1219383.SAMN05421733_1183"/>
<dbReference type="AlphaFoldDB" id="A0A1G6KGY6"/>
<dbReference type="FunFam" id="1.10.10.60:FF:000132">
    <property type="entry name" value="AraC family transcriptional regulator"/>
    <property type="match status" value="1"/>
</dbReference>
<dbReference type="PROSITE" id="PS01124">
    <property type="entry name" value="HTH_ARAC_FAMILY_2"/>
    <property type="match status" value="1"/>
</dbReference>
<dbReference type="Gene3D" id="1.10.10.60">
    <property type="entry name" value="Homeodomain-like"/>
    <property type="match status" value="1"/>
</dbReference>
<evidence type="ECO:0000256" key="3">
    <source>
        <dbReference type="ARBA" id="ARBA00023125"/>
    </source>
</evidence>
<dbReference type="SUPFAM" id="SSF46689">
    <property type="entry name" value="Homeodomain-like"/>
    <property type="match status" value="1"/>
</dbReference>
<keyword evidence="7" id="KW-1185">Reference proteome</keyword>
<dbReference type="InterPro" id="IPR018062">
    <property type="entry name" value="HTH_AraC-typ_CS"/>
</dbReference>
<proteinExistence type="predicted"/>
<organism evidence="6 7">
    <name type="scientific">Acinetobacter boissieri</name>
    <dbReference type="NCBI Taxonomy" id="1219383"/>
    <lineage>
        <taxon>Bacteria</taxon>
        <taxon>Pseudomonadati</taxon>
        <taxon>Pseudomonadota</taxon>
        <taxon>Gammaproteobacteria</taxon>
        <taxon>Moraxellales</taxon>
        <taxon>Moraxellaceae</taxon>
        <taxon>Acinetobacter</taxon>
    </lineage>
</organism>
<sequence>MTSPLISINNASLIEGPIILPTQRVNDDVRITSSHSHTRGQLIGTRSGLLSIESLNKKWVVPITHAIWIPPTIEHSLSSHGSFSGWSLYVRESSCNCLPNIPCVLKISNLLYELINRTMTWDINAFDSRQERLSEVLLDEVTTLQKMNLGISMPTDPILLKLAQSFLENLDDDRKIKDWAYEGNMSSRTLTRKFTLETGFSFNEWKIRIRLLKALELLATGKQVKSIALELGYMNVSAFIATFKKVFGQTPKDYMK</sequence>
<evidence type="ECO:0000256" key="4">
    <source>
        <dbReference type="ARBA" id="ARBA00023163"/>
    </source>
</evidence>